<accession>A0A0J6CMT3</accession>
<gene>
    <name evidence="1" type="ORF">ACM15_06250</name>
</gene>
<dbReference type="AlphaFoldDB" id="A0A0J6CMT3"/>
<proteinExistence type="predicted"/>
<dbReference type="Proteomes" id="UP000036166">
    <property type="component" value="Unassembled WGS sequence"/>
</dbReference>
<dbReference type="RefSeq" id="WP_048314779.1">
    <property type="nucleotide sequence ID" value="NZ_CAOXUN010000016.1"/>
</dbReference>
<comment type="caution">
    <text evidence="1">The sequence shown here is derived from an EMBL/GenBank/DDBJ whole genome shotgun (WGS) entry which is preliminary data.</text>
</comment>
<evidence type="ECO:0000313" key="1">
    <source>
        <dbReference type="EMBL" id="KMM34493.1"/>
    </source>
</evidence>
<sequence>MTKFDLQQARKFIPYKGMGEISLRARVLQSEVTRAFKGYEAPSTEKVRKATREYLTEVSTGLTQLLQQS</sequence>
<dbReference type="PATRIC" id="fig|328812.4.peg.1420"/>
<evidence type="ECO:0000313" key="2">
    <source>
        <dbReference type="Proteomes" id="UP000036166"/>
    </source>
</evidence>
<reference evidence="1 2" key="1">
    <citation type="submission" date="2015-06" db="EMBL/GenBank/DDBJ databases">
        <title>Draft Genome Sequence of Parabacteroides goldsteinii with Putative Novel Metallo-Beta-Lactamases Isolated from a Blood Culture from a Human Patient.</title>
        <authorList>
            <person name="Krogh T.J."/>
            <person name="Agergaard C.N."/>
            <person name="Moller-Jensen J."/>
            <person name="Justesen U.S."/>
        </authorList>
    </citation>
    <scope>NUCLEOTIDE SEQUENCE [LARGE SCALE GENOMIC DNA]</scope>
    <source>
        <strain evidence="1 2">910340</strain>
    </source>
</reference>
<dbReference type="EMBL" id="LFJV01000016">
    <property type="protein sequence ID" value="KMM34493.1"/>
    <property type="molecule type" value="Genomic_DNA"/>
</dbReference>
<protein>
    <submittedName>
        <fullName evidence="1">Uncharacterized protein</fullName>
    </submittedName>
</protein>
<name>A0A0J6CMT3_9BACT</name>
<organism evidence="1 2">
    <name type="scientific">Parabacteroides goldsteinii</name>
    <dbReference type="NCBI Taxonomy" id="328812"/>
    <lineage>
        <taxon>Bacteria</taxon>
        <taxon>Pseudomonadati</taxon>
        <taxon>Bacteroidota</taxon>
        <taxon>Bacteroidia</taxon>
        <taxon>Bacteroidales</taxon>
        <taxon>Tannerellaceae</taxon>
        <taxon>Parabacteroides</taxon>
    </lineage>
</organism>